<comment type="caution">
    <text evidence="1">The sequence shown here is derived from an EMBL/GenBank/DDBJ whole genome shotgun (WGS) entry which is preliminary data.</text>
</comment>
<dbReference type="Proteomes" id="UP001152531">
    <property type="component" value="Unassembled WGS sequence"/>
</dbReference>
<protein>
    <submittedName>
        <fullName evidence="1">Proteasome component Ecm29p</fullName>
    </submittedName>
</protein>
<proteinExistence type="predicted"/>
<organism evidence="1 2">
    <name type="scientific">[Candida] jaroonii</name>
    <dbReference type="NCBI Taxonomy" id="467808"/>
    <lineage>
        <taxon>Eukaryota</taxon>
        <taxon>Fungi</taxon>
        <taxon>Dikarya</taxon>
        <taxon>Ascomycota</taxon>
        <taxon>Saccharomycotina</taxon>
        <taxon>Pichiomycetes</taxon>
        <taxon>Debaryomycetaceae</taxon>
        <taxon>Yamadazyma</taxon>
    </lineage>
</organism>
<sequence length="1806" mass="205820">MESTELDLVNKVELRIALANTDAQLENSLKLYLGPVILKLSSSHSSVRQAVFKIIQNVMTRLGAARDIKLPADALLEQVKKPSIPQGADASTVRLYLLLFISKAVERMNNQERRGFFPKVIKGISNFQSNVSARLFNIFCKSIIDWKSPEVDTPGYNQLIEDLDFKNHIEDEKFLCEKVSKFLMLLPNPNPAVVQSPGLSIEDASFLTRDAGVSFKTPQDIFKVKKNLLEFLKVGFTNENLRIPLLVASSDPSSAIADGSEVLYRKLNVNLEDEHFVESLISLFTGDDKTPPVNSVLQERIINQLNKSVIATKNIYISKITNLGLSSDNSKLKQATIQFVKWVSINNQDSNDFKESMVEFNSVMALKLKENIMNEGWPQLNLSNGKSYATNMTQRSSQYEALTNILKTSPDLFLNDFTYIEFLLDSLEGESVDLRSTIQEGLSSLTVFLPRLSPECKSRLKTLANNYLNNEDSKLNIHACRFIILKFINCTFPFNDSESRYLNILGTSKVNRPETIEEAVKGLHPHWFNINQSSNTLEFKSTPELLGKGNLVQFPSFKEIVTLVNNRIEDSNKDAMIYKSLSQAIKFCIQTLVMQSIEEEKTVVIADEEWETRLDKAVEVDTKVRDLLKIEIKKVHEDDIDMDGHQDPFKSLLFIIFDALNGQYEHPDTTFESTFSRLISLASSSIVGGLSDLVDPLLRLLNDRVWGDISVSQISQIIAIIASHPVNDNGKLNQLLQKLIQSDLPPHKAKANTLVCGYLYSRLTYRQRIDVIEPELFSKYLEKLVVSLKDSSAFYVALESIGELAKYGVLGPQLTFKSDDYINQILEIIKPKVKKCDERTVLTLSYLNLTQEPAHEDKMTDLEQMIYETHVSKQTEYLFTSGEAWSIVAMGWESKVLQRSIDIQDEEIKYIPYNTGRLEFILDQILIWCANTKPSLRRAGCIWLLSIVEFCKSSPIIKTQASKIHLTFMKFLADRDELVQEAASRGLSLVYELGDVELKDTLVKGLLKSFTDTNTTSGLISGTVEEDTELFDKDILKTNDGSVSTYRDVLNLAADVGDPSLVYKFMSLAKSSALWSSRKGMAFGLGSILSKTSLDDMLTNNKKLADRLIPKLYRYRYDPSTSVSTSMNEIWNVLIEDSSKTIQENFSNILQELLKGMGNKEWRVRQASTTAMNDLLNVVEFKVYQDKLEEIWNMSFRVMDDIKESVRKEGSKLTKLLANILTKSSKDEGLKRLIPFLLGNKGLLSDADDIRNFALDTLLKLIKSDNKSITKFIPLLLENFILLMSNLEPEIVNYLVLNADKYNVTGNEIDAKRLQSLGNSPMMEAIDKLIDLLDFDTIEPGIESIINSIKKSIGLPSKVCGSKVLVSLVTKKYELIKPYGDKLMKLAMNQIKDKNDTISASYSISVGYLSRLANLDLIIKYGEMLSKLYFESEDDRNRLISSIANENFAKYSKEKFEKVSSLFLPICFIGLNDINKDVSGFFEREWIENTSGSNVIKLYLSEIIELMSKYITSPNYHIRQILAKSIVKITNEINDFNNISDTIINQMFEILISSCKGKSWSGKELIFEALVNFSIKLKSKVGNYKETIDKVVLVEGKRRNKEYQKHSIKIMGKYLYNFPNEEMIDTYLEIMSSIISGNYNDSDDEMDVDDDNSKRINKRVNNNQIEEEKLVYMTNLFETFSKDQLNEELFKVMVESMIKLLNDEDKTFEITWRSKVNGNDCFQRVIEELDQVEFQIDNLFKLWLKLHEVCSNFNNIENVKVRFIRNSKLFIKYLENFHYLEIVKEIETKLQNFSSDSSIIKAELMK</sequence>
<name>A0ACA9Y2D7_9ASCO</name>
<dbReference type="EMBL" id="CALSDN010000002">
    <property type="protein sequence ID" value="CAH6719118.1"/>
    <property type="molecule type" value="Genomic_DNA"/>
</dbReference>
<keyword evidence="2" id="KW-1185">Reference proteome</keyword>
<evidence type="ECO:0000313" key="2">
    <source>
        <dbReference type="Proteomes" id="UP001152531"/>
    </source>
</evidence>
<gene>
    <name evidence="1" type="ORF">CLIB1444_02S01354</name>
</gene>
<reference evidence="1" key="1">
    <citation type="submission" date="2022-06" db="EMBL/GenBank/DDBJ databases">
        <authorList>
            <person name="Legras J.-L."/>
            <person name="Devillers H."/>
            <person name="Grondin C."/>
        </authorList>
    </citation>
    <scope>NUCLEOTIDE SEQUENCE</scope>
    <source>
        <strain evidence="1">CLIB 1444</strain>
    </source>
</reference>
<accession>A0ACA9Y2D7</accession>
<keyword evidence="1" id="KW-0647">Proteasome</keyword>
<evidence type="ECO:0000313" key="1">
    <source>
        <dbReference type="EMBL" id="CAH6719118.1"/>
    </source>
</evidence>